<feature type="transmembrane region" description="Helical" evidence="1">
    <location>
        <begin position="12"/>
        <end position="31"/>
    </location>
</feature>
<dbReference type="Gene3D" id="1.20.1070.10">
    <property type="entry name" value="Rhodopsin 7-helix transmembrane proteins"/>
    <property type="match status" value="1"/>
</dbReference>
<protein>
    <recommendedName>
        <fullName evidence="5">G-protein coupled receptors family 1 profile domain-containing protein</fullName>
    </recommendedName>
</protein>
<gene>
    <name evidence="2" type="ORF">IZO911_LOCUS7058</name>
    <name evidence="3" type="ORF">KXQ929_LOCUS19343</name>
</gene>
<organism evidence="2 4">
    <name type="scientific">Adineta steineri</name>
    <dbReference type="NCBI Taxonomy" id="433720"/>
    <lineage>
        <taxon>Eukaryota</taxon>
        <taxon>Metazoa</taxon>
        <taxon>Spiralia</taxon>
        <taxon>Gnathifera</taxon>
        <taxon>Rotifera</taxon>
        <taxon>Eurotatoria</taxon>
        <taxon>Bdelloidea</taxon>
        <taxon>Adinetida</taxon>
        <taxon>Adinetidae</taxon>
        <taxon>Adineta</taxon>
    </lineage>
</organism>
<evidence type="ECO:0000313" key="3">
    <source>
        <dbReference type="EMBL" id="CAF3838833.1"/>
    </source>
</evidence>
<keyword evidence="1" id="KW-0812">Transmembrane</keyword>
<feature type="transmembrane region" description="Helical" evidence="1">
    <location>
        <begin position="178"/>
        <end position="197"/>
    </location>
</feature>
<comment type="caution">
    <text evidence="2">The sequence shown here is derived from an EMBL/GenBank/DDBJ whole genome shotgun (WGS) entry which is preliminary data.</text>
</comment>
<proteinExistence type="predicted"/>
<feature type="transmembrane region" description="Helical" evidence="1">
    <location>
        <begin position="218"/>
        <end position="239"/>
    </location>
</feature>
<evidence type="ECO:0008006" key="5">
    <source>
        <dbReference type="Google" id="ProtNLM"/>
    </source>
</evidence>
<evidence type="ECO:0000313" key="4">
    <source>
        <dbReference type="Proteomes" id="UP000663860"/>
    </source>
</evidence>
<feature type="transmembrane region" description="Helical" evidence="1">
    <location>
        <begin position="259"/>
        <end position="278"/>
    </location>
</feature>
<reference evidence="2" key="1">
    <citation type="submission" date="2021-02" db="EMBL/GenBank/DDBJ databases">
        <authorList>
            <person name="Nowell W R."/>
        </authorList>
    </citation>
    <scope>NUCLEOTIDE SEQUENCE</scope>
</reference>
<evidence type="ECO:0000256" key="1">
    <source>
        <dbReference type="SAM" id="Phobius"/>
    </source>
</evidence>
<name>A0A813T393_9BILA</name>
<accession>A0A813T393</accession>
<feature type="transmembrane region" description="Helical" evidence="1">
    <location>
        <begin position="123"/>
        <end position="147"/>
    </location>
</feature>
<keyword evidence="1" id="KW-0472">Membrane</keyword>
<feature type="transmembrane region" description="Helical" evidence="1">
    <location>
        <begin position="81"/>
        <end position="103"/>
    </location>
</feature>
<feature type="transmembrane region" description="Helical" evidence="1">
    <location>
        <begin position="43"/>
        <end position="66"/>
    </location>
</feature>
<dbReference type="EMBL" id="CAJNOE010000045">
    <property type="protein sequence ID" value="CAF0803402.1"/>
    <property type="molecule type" value="Genomic_DNA"/>
</dbReference>
<dbReference type="Proteomes" id="UP000663868">
    <property type="component" value="Unassembled WGS sequence"/>
</dbReference>
<dbReference type="Proteomes" id="UP000663860">
    <property type="component" value="Unassembled WGS sequence"/>
</dbReference>
<evidence type="ECO:0000313" key="2">
    <source>
        <dbReference type="EMBL" id="CAF0803402.1"/>
    </source>
</evidence>
<sequence length="405" mass="46194">MTIPTYEYEWILFGPMIPSALVAIFNLYHLLKDRALRKALNNHVIILLLCFGLITQFTICVWYMYFIQNGVIPSQTPAFCYVYALLNACLFVIIYLLMAWAAFERHIIVFHAKWFGTKRKRLLFHYTPLALCILWPLCFYTTTLFIIPCSVPPNYNSNACGHYSCLSRFTWLALFDSIGHYMMPTFIIVICCAALFVRVLHQRYRVRRQVEWRNYQKMALQLFPISVLYIILQFTWIFMYTAYSAGLSKSAGYSFYVDIRAFSTWPLLFTPFATVVSLPELGKKCQQLIFFWRPQRAVHPQAFTVNRQNANQTVGVPLKIMATKPPTATTPAGIIQTATTPAGVVQTTTEQAGVVQTTTEPAGIIQTTTEPAGIIQTTTEQAETTTPVTTTLMTKPQIEMTPIDI</sequence>
<dbReference type="AlphaFoldDB" id="A0A813T393"/>
<dbReference type="SUPFAM" id="SSF81321">
    <property type="entry name" value="Family A G protein-coupled receptor-like"/>
    <property type="match status" value="1"/>
</dbReference>
<dbReference type="EMBL" id="CAJOBB010001308">
    <property type="protein sequence ID" value="CAF3838833.1"/>
    <property type="molecule type" value="Genomic_DNA"/>
</dbReference>
<keyword evidence="1" id="KW-1133">Transmembrane helix</keyword>